<reference evidence="2" key="1">
    <citation type="submission" date="2024-06" db="EMBL/GenBank/DDBJ databases">
        <title>Methylostella associata gen. nov., sp. nov., a novel Ancalomicrobiaceae-affiliated facultatively methylotrophic bacteria that feed on methanotrophs of the genus Methylococcus.</title>
        <authorList>
            <person name="Saltykova V."/>
            <person name="Danilova O.V."/>
            <person name="Oshkin I.Y."/>
            <person name="Belova S.E."/>
            <person name="Pimenov N.V."/>
            <person name="Dedysh S.N."/>
        </authorList>
    </citation>
    <scope>NUCLEOTIDE SEQUENCE</scope>
    <source>
        <strain evidence="2">S20</strain>
    </source>
</reference>
<evidence type="ECO:0008006" key="3">
    <source>
        <dbReference type="Google" id="ProtNLM"/>
    </source>
</evidence>
<proteinExistence type="predicted"/>
<sequence length="491" mass="51021">MTSLKMNALMGFTALASLVAPLTASAAEISRAEADRIQSNIRSIIPAISGGAAGVTVDPDGDHYRLKMDIGALFRALEPFDLHFSAPGPYELSLAPLPNGDFRFYDAVMQPMSLKAKDQTSTVRFEGVTYDGIADPTLSLTRQATLTIARTVKEATAPKLVSTGEESGSRFDIAATETAPGLVDMKVVHSVKQMINHYAFGDDPKGAPEFTLDVATGAYKATVTGTGVRWEALRALVRWAAPKQTRAEFVADGATGKTLLKAALPTGDSLGYEASVADLSVSANHFGTATIARIEATMGMGAAAKVEASGTGASASPLTYGARATGIAVASPMMPDWAKGLVPHTMDGSVGARGIDLPKLLTAAIDKADFAAPEPLTEADWATLVAASGTETVYPKLSATSDLYDIKVTGEIAVKAPHPTGTLMVRAKGLDKVLAALQAAKGAGGSGQAMVGLYAAKALSKPQAGEDVWGIEFTEDGRMLINGQEFGGKKK</sequence>
<gene>
    <name evidence="2" type="ORF">ABS361_08735</name>
</gene>
<name>A0AAU7XFR7_9HYPH</name>
<dbReference type="KEGG" id="mflg:ABS361_08735"/>
<protein>
    <recommendedName>
        <fullName evidence="3">DUF2125 domain-containing protein</fullName>
    </recommendedName>
</protein>
<dbReference type="EMBL" id="CP158568">
    <property type="protein sequence ID" value="XBY46287.1"/>
    <property type="molecule type" value="Genomic_DNA"/>
</dbReference>
<dbReference type="AlphaFoldDB" id="A0AAU7XFR7"/>
<feature type="chain" id="PRO_5043706133" description="DUF2125 domain-containing protein" evidence="1">
    <location>
        <begin position="27"/>
        <end position="491"/>
    </location>
</feature>
<dbReference type="RefSeq" id="WP_407051382.1">
    <property type="nucleotide sequence ID" value="NZ_CP158568.1"/>
</dbReference>
<evidence type="ECO:0000313" key="2">
    <source>
        <dbReference type="EMBL" id="XBY46287.1"/>
    </source>
</evidence>
<organism evidence="2">
    <name type="scientific">Methyloraptor flagellatus</name>
    <dbReference type="NCBI Taxonomy" id="3162530"/>
    <lineage>
        <taxon>Bacteria</taxon>
        <taxon>Pseudomonadati</taxon>
        <taxon>Pseudomonadota</taxon>
        <taxon>Alphaproteobacteria</taxon>
        <taxon>Hyphomicrobiales</taxon>
        <taxon>Ancalomicrobiaceae</taxon>
        <taxon>Methyloraptor</taxon>
    </lineage>
</organism>
<keyword evidence="1" id="KW-0732">Signal</keyword>
<accession>A0AAU7XFR7</accession>
<evidence type="ECO:0000256" key="1">
    <source>
        <dbReference type="SAM" id="SignalP"/>
    </source>
</evidence>
<feature type="signal peptide" evidence="1">
    <location>
        <begin position="1"/>
        <end position="26"/>
    </location>
</feature>